<comment type="caution">
    <text evidence="1">The sequence shown here is derived from an EMBL/GenBank/DDBJ whole genome shotgun (WGS) entry which is preliminary data.</text>
</comment>
<evidence type="ECO:0000313" key="3">
    <source>
        <dbReference type="Proteomes" id="UP001642409"/>
    </source>
</evidence>
<evidence type="ECO:0000313" key="1">
    <source>
        <dbReference type="EMBL" id="CAI9939084.1"/>
    </source>
</evidence>
<protein>
    <submittedName>
        <fullName evidence="1">Uncharacterized protein</fullName>
    </submittedName>
</protein>
<keyword evidence="3" id="KW-1185">Reference proteome</keyword>
<dbReference type="InterPro" id="IPR011047">
    <property type="entry name" value="Quinoprotein_ADH-like_sf"/>
</dbReference>
<reference evidence="2 3" key="2">
    <citation type="submission" date="2024-07" db="EMBL/GenBank/DDBJ databases">
        <authorList>
            <person name="Akdeniz Z."/>
        </authorList>
    </citation>
    <scope>NUCLEOTIDE SEQUENCE [LARGE SCALE GENOMIC DNA]</scope>
</reference>
<gene>
    <name evidence="1" type="ORF">HINF_LOCUS26729</name>
    <name evidence="2" type="ORF">HINF_LOCUS28492</name>
</gene>
<dbReference type="SUPFAM" id="SSF50998">
    <property type="entry name" value="Quinoprotein alcohol dehydrogenase-like"/>
    <property type="match status" value="1"/>
</dbReference>
<organism evidence="1">
    <name type="scientific">Hexamita inflata</name>
    <dbReference type="NCBI Taxonomy" id="28002"/>
    <lineage>
        <taxon>Eukaryota</taxon>
        <taxon>Metamonada</taxon>
        <taxon>Diplomonadida</taxon>
        <taxon>Hexamitidae</taxon>
        <taxon>Hexamitinae</taxon>
        <taxon>Hexamita</taxon>
    </lineage>
</organism>
<dbReference type="AlphaFoldDB" id="A0AA86U3E5"/>
<name>A0AA86U3E5_9EUKA</name>
<evidence type="ECO:0000313" key="2">
    <source>
        <dbReference type="EMBL" id="CAL6022111.1"/>
    </source>
</evidence>
<dbReference type="Proteomes" id="UP001642409">
    <property type="component" value="Unassembled WGS sequence"/>
</dbReference>
<reference evidence="1" key="1">
    <citation type="submission" date="2023-06" db="EMBL/GenBank/DDBJ databases">
        <authorList>
            <person name="Kurt Z."/>
        </authorList>
    </citation>
    <scope>NUCLEOTIDE SEQUENCE</scope>
</reference>
<sequence>MSKLNDDMLMNVVKLSQFTFLVIQDNMITITNREKQILKQIRVDFDLYPGTSHPNYCYGKPFDFSPQLHQVVRCAGRIYLQYFDSVLELTSELTLKKVAVIPGLTKSTPEAFVCRLFSLNDNLFAHNYNGSGNYNGTIYKLENGLFRRQDADFSGHFIQFCDKVFTFDYKKGLVYQLTNNLERKLVKQPERDINSQMQKISFFGGGTLVLCASYDSLIVIIDLLTGNVTENKNKSNGQNLNERFNQKYIWNKLTLGNMGLQMQEQEMVGDLKDREEYYQKYYNNPENQFQIHNYEVLSIIRNQQLQQFETKLQKQRSHITELMLRITRQLSAYQYIFNQYTNSFVNLQKQFIDQ</sequence>
<proteinExistence type="predicted"/>
<dbReference type="EMBL" id="CAXDID020000090">
    <property type="protein sequence ID" value="CAL6022111.1"/>
    <property type="molecule type" value="Genomic_DNA"/>
</dbReference>
<dbReference type="EMBL" id="CATOUU010000660">
    <property type="protein sequence ID" value="CAI9939084.1"/>
    <property type="molecule type" value="Genomic_DNA"/>
</dbReference>
<accession>A0AA86U3E5</accession>